<dbReference type="EMBL" id="JAVTTO010000004">
    <property type="protein sequence ID" value="MDT7833098.1"/>
    <property type="molecule type" value="Genomic_DNA"/>
</dbReference>
<dbReference type="PROSITE" id="PS01124">
    <property type="entry name" value="HTH_ARAC_FAMILY_2"/>
    <property type="match status" value="1"/>
</dbReference>
<gene>
    <name evidence="6" type="ORF">RQM59_11945</name>
</gene>
<evidence type="ECO:0000259" key="5">
    <source>
        <dbReference type="PROSITE" id="PS01124"/>
    </source>
</evidence>
<keyword evidence="1" id="KW-0805">Transcription regulation</keyword>
<evidence type="ECO:0000256" key="2">
    <source>
        <dbReference type="ARBA" id="ARBA00023125"/>
    </source>
</evidence>
<evidence type="ECO:0000256" key="1">
    <source>
        <dbReference type="ARBA" id="ARBA00023015"/>
    </source>
</evidence>
<name>A0ABU3LHZ8_9FLAO</name>
<comment type="caution">
    <text evidence="6">The sequence shown here is derived from an EMBL/GenBank/DDBJ whole genome shotgun (WGS) entry which is preliminary data.</text>
</comment>
<feature type="domain" description="HTH araC/xylS-type" evidence="5">
    <location>
        <begin position="214"/>
        <end position="318"/>
    </location>
</feature>
<reference evidence="6 7" key="1">
    <citation type="submission" date="2023-09" db="EMBL/GenBank/DDBJ databases">
        <title>Novel taxa isolated from Blanes Bay.</title>
        <authorList>
            <person name="Rey-Velasco X."/>
            <person name="Lucena T."/>
        </authorList>
    </citation>
    <scope>NUCLEOTIDE SEQUENCE [LARGE SCALE GENOMIC DNA]</scope>
    <source>
        <strain evidence="6 7">S356</strain>
    </source>
</reference>
<dbReference type="InterPro" id="IPR009057">
    <property type="entry name" value="Homeodomain-like_sf"/>
</dbReference>
<dbReference type="PANTHER" id="PTHR43280">
    <property type="entry name" value="ARAC-FAMILY TRANSCRIPTIONAL REGULATOR"/>
    <property type="match status" value="1"/>
</dbReference>
<evidence type="ECO:0000313" key="6">
    <source>
        <dbReference type="EMBL" id="MDT7833098.1"/>
    </source>
</evidence>
<keyword evidence="2" id="KW-0238">DNA-binding</keyword>
<dbReference type="PROSITE" id="PS00041">
    <property type="entry name" value="HTH_ARAC_FAMILY_1"/>
    <property type="match status" value="1"/>
</dbReference>
<keyword evidence="4" id="KW-1133">Transmembrane helix</keyword>
<dbReference type="InterPro" id="IPR020449">
    <property type="entry name" value="Tscrpt_reg_AraC-type_HTH"/>
</dbReference>
<proteinExistence type="predicted"/>
<sequence>MCLTFTPFILDIRIWNSYQWLSWLPFSLAYWIGPAFYFYIKTLTEGVTAFQKKHLWHFLPIILNYLHSIYHAVLDYSDHSPLLHHITELFESFAILSVMIYLILSFRLVRSYQRSLLHKVSYTELIDLRWVNQFIFITAGSFIIIWIFVIEGVLLGGKFAPLEWTEPRAFMLLTYSGVLYWLSISGFKQAQTFRIVHLEETNGQHHDDHSEVIQKLRSIIESDTLYRNPELSLSDLSVSAAISERVISNAINQELGKNFFQFINEYRVEEVKELLKDPNNNHLKILSLAYDAGFNSKASFNRVFKSYTGQTPNQYKSENS</sequence>
<evidence type="ECO:0000256" key="3">
    <source>
        <dbReference type="ARBA" id="ARBA00023163"/>
    </source>
</evidence>
<evidence type="ECO:0000313" key="7">
    <source>
        <dbReference type="Proteomes" id="UP001257277"/>
    </source>
</evidence>
<feature type="transmembrane region" description="Helical" evidence="4">
    <location>
        <begin position="130"/>
        <end position="149"/>
    </location>
</feature>
<accession>A0ABU3LHZ8</accession>
<dbReference type="SMART" id="SM00342">
    <property type="entry name" value="HTH_ARAC"/>
    <property type="match status" value="1"/>
</dbReference>
<keyword evidence="4" id="KW-0812">Transmembrane</keyword>
<dbReference type="PRINTS" id="PR00032">
    <property type="entry name" value="HTHARAC"/>
</dbReference>
<keyword evidence="3" id="KW-0804">Transcription</keyword>
<dbReference type="PANTHER" id="PTHR43280:SF29">
    <property type="entry name" value="ARAC-FAMILY TRANSCRIPTIONAL REGULATOR"/>
    <property type="match status" value="1"/>
</dbReference>
<dbReference type="SUPFAM" id="SSF46689">
    <property type="entry name" value="Homeodomain-like"/>
    <property type="match status" value="1"/>
</dbReference>
<feature type="transmembrane region" description="Helical" evidence="4">
    <location>
        <begin position="169"/>
        <end position="187"/>
    </location>
</feature>
<feature type="transmembrane region" description="Helical" evidence="4">
    <location>
        <begin position="55"/>
        <end position="73"/>
    </location>
</feature>
<feature type="transmembrane region" description="Helical" evidence="4">
    <location>
        <begin position="20"/>
        <end position="40"/>
    </location>
</feature>
<evidence type="ECO:0000256" key="4">
    <source>
        <dbReference type="SAM" id="Phobius"/>
    </source>
</evidence>
<dbReference type="RefSeq" id="WP_349242349.1">
    <property type="nucleotide sequence ID" value="NZ_JAVTTO010000004.1"/>
</dbReference>
<keyword evidence="4" id="KW-0472">Membrane</keyword>
<keyword evidence="7" id="KW-1185">Reference proteome</keyword>
<dbReference type="Proteomes" id="UP001257277">
    <property type="component" value="Unassembled WGS sequence"/>
</dbReference>
<dbReference type="InterPro" id="IPR018062">
    <property type="entry name" value="HTH_AraC-typ_CS"/>
</dbReference>
<feature type="transmembrane region" description="Helical" evidence="4">
    <location>
        <begin position="93"/>
        <end position="109"/>
    </location>
</feature>
<organism evidence="6 7">
    <name type="scientific">Asprobacillus argus</name>
    <dbReference type="NCBI Taxonomy" id="3076534"/>
    <lineage>
        <taxon>Bacteria</taxon>
        <taxon>Pseudomonadati</taxon>
        <taxon>Bacteroidota</taxon>
        <taxon>Flavobacteriia</taxon>
        <taxon>Flavobacteriales</taxon>
        <taxon>Flavobacteriaceae</taxon>
        <taxon>Asprobacillus</taxon>
    </lineage>
</organism>
<protein>
    <submittedName>
        <fullName evidence="6">AraC family transcriptional regulator</fullName>
    </submittedName>
</protein>
<dbReference type="Pfam" id="PF12833">
    <property type="entry name" value="HTH_18"/>
    <property type="match status" value="1"/>
</dbReference>
<dbReference type="InterPro" id="IPR018060">
    <property type="entry name" value="HTH_AraC"/>
</dbReference>
<dbReference type="Gene3D" id="1.10.10.60">
    <property type="entry name" value="Homeodomain-like"/>
    <property type="match status" value="2"/>
</dbReference>